<proteinExistence type="predicted"/>
<evidence type="ECO:0000313" key="2">
    <source>
        <dbReference type="EMBL" id="EKX72728.1"/>
    </source>
</evidence>
<name>L1LC33_THEEQ</name>
<dbReference type="AlphaFoldDB" id="L1LC33"/>
<feature type="chain" id="PRO_5003953151" evidence="1">
    <location>
        <begin position="21"/>
        <end position="188"/>
    </location>
</feature>
<dbReference type="EMBL" id="ACOU01000004">
    <property type="protein sequence ID" value="EKX72728.1"/>
    <property type="molecule type" value="Genomic_DNA"/>
</dbReference>
<reference evidence="2 3" key="1">
    <citation type="journal article" date="2012" name="BMC Genomics">
        <title>Comparative genomic analysis and phylogenetic position of Theileria equi.</title>
        <authorList>
            <person name="Kappmeyer L.S."/>
            <person name="Thiagarajan M."/>
            <person name="Herndon D.R."/>
            <person name="Ramsay J.D."/>
            <person name="Caler E."/>
            <person name="Djikeng A."/>
            <person name="Gillespie J.J."/>
            <person name="Lau A.O."/>
            <person name="Roalson E.H."/>
            <person name="Silva J.C."/>
            <person name="Silva M.G."/>
            <person name="Suarez C.E."/>
            <person name="Ueti M.W."/>
            <person name="Nene V.M."/>
            <person name="Mealey R.H."/>
            <person name="Knowles D.P."/>
            <person name="Brayton K.A."/>
        </authorList>
    </citation>
    <scope>NUCLEOTIDE SEQUENCE [LARGE SCALE GENOMIC DNA]</scope>
    <source>
        <strain evidence="2 3">WA</strain>
    </source>
</reference>
<keyword evidence="1" id="KW-0732">Signal</keyword>
<accession>L1LC33</accession>
<dbReference type="VEuPathDB" id="PiroplasmaDB:BEWA_012870"/>
<organism evidence="2 3">
    <name type="scientific">Theileria equi strain WA</name>
    <dbReference type="NCBI Taxonomy" id="1537102"/>
    <lineage>
        <taxon>Eukaryota</taxon>
        <taxon>Sar</taxon>
        <taxon>Alveolata</taxon>
        <taxon>Apicomplexa</taxon>
        <taxon>Aconoidasida</taxon>
        <taxon>Piroplasmida</taxon>
        <taxon>Theileriidae</taxon>
        <taxon>Theileria</taxon>
    </lineage>
</organism>
<evidence type="ECO:0000313" key="3">
    <source>
        <dbReference type="Proteomes" id="UP000031512"/>
    </source>
</evidence>
<evidence type="ECO:0000256" key="1">
    <source>
        <dbReference type="SAM" id="SignalP"/>
    </source>
</evidence>
<protein>
    <submittedName>
        <fullName evidence="2">Signal peptide containing protein</fullName>
    </submittedName>
</protein>
<sequence>MVSAKLVFASLFAFVASAFAAELDLKTLKGTGEVNDLGLCNVVEAHGLQLAWFKPYVGKELQRVHCGAHELWKTAEEEHELNELLVLSKCKAAAFAVLSELTKAGGLNHHYFELDPETGNVRKEHSADPKNFKEVFLPLVLTALKKAGAVEALKPPYPAVAAHFFFRHLRLAGEKAAAQAGHKPELMQ</sequence>
<keyword evidence="3" id="KW-1185">Reference proteome</keyword>
<gene>
    <name evidence="2" type="ORF">BEWA_012870</name>
</gene>
<feature type="signal peptide" evidence="1">
    <location>
        <begin position="1"/>
        <end position="20"/>
    </location>
</feature>
<dbReference type="GeneID" id="15804363"/>
<comment type="caution">
    <text evidence="2">The sequence shown here is derived from an EMBL/GenBank/DDBJ whole genome shotgun (WGS) entry which is preliminary data.</text>
</comment>
<dbReference type="Proteomes" id="UP000031512">
    <property type="component" value="Unassembled WGS sequence"/>
</dbReference>
<dbReference type="KEGG" id="beq:BEWA_012870"/>
<dbReference type="RefSeq" id="XP_004832180.1">
    <property type="nucleotide sequence ID" value="XM_004832123.1"/>
</dbReference>